<evidence type="ECO:0000313" key="5">
    <source>
        <dbReference type="EMBL" id="OBT99750.1"/>
    </source>
</evidence>
<dbReference type="Pfam" id="PF13410">
    <property type="entry name" value="GST_C_2"/>
    <property type="match status" value="1"/>
</dbReference>
<feature type="compositionally biased region" description="Basic and acidic residues" evidence="2">
    <location>
        <begin position="459"/>
        <end position="468"/>
    </location>
</feature>
<feature type="region of interest" description="Disordered" evidence="2">
    <location>
        <begin position="284"/>
        <end position="309"/>
    </location>
</feature>
<feature type="region of interest" description="Disordered" evidence="2">
    <location>
        <begin position="114"/>
        <end position="156"/>
    </location>
</feature>
<dbReference type="CDD" id="cd00299">
    <property type="entry name" value="GST_C_family"/>
    <property type="match status" value="1"/>
</dbReference>
<comment type="similarity">
    <text evidence="1">Belongs to the isochorismatase family.</text>
</comment>
<dbReference type="GeneID" id="28835616"/>
<dbReference type="PROSITE" id="PS50405">
    <property type="entry name" value="GST_CTER"/>
    <property type="match status" value="1"/>
</dbReference>
<organism evidence="5 6">
    <name type="scientific">Pseudogymnoascus verrucosus</name>
    <dbReference type="NCBI Taxonomy" id="342668"/>
    <lineage>
        <taxon>Eukaryota</taxon>
        <taxon>Fungi</taxon>
        <taxon>Dikarya</taxon>
        <taxon>Ascomycota</taxon>
        <taxon>Pezizomycotina</taxon>
        <taxon>Leotiomycetes</taxon>
        <taxon>Thelebolales</taxon>
        <taxon>Thelebolaceae</taxon>
        <taxon>Pseudogymnoascus</taxon>
    </lineage>
</organism>
<dbReference type="GO" id="GO:0051213">
    <property type="term" value="F:dioxygenase activity"/>
    <property type="evidence" value="ECO:0007669"/>
    <property type="project" value="InterPro"/>
</dbReference>
<feature type="region of interest" description="Disordered" evidence="2">
    <location>
        <begin position="322"/>
        <end position="519"/>
    </location>
</feature>
<dbReference type="InterPro" id="IPR032854">
    <property type="entry name" value="ALKBH3"/>
</dbReference>
<feature type="domain" description="Fe2OG dioxygenase" evidence="4">
    <location>
        <begin position="606"/>
        <end position="728"/>
    </location>
</feature>
<dbReference type="InterPro" id="IPR010987">
    <property type="entry name" value="Glutathione-S-Trfase_C-like"/>
</dbReference>
<dbReference type="Gene3D" id="1.20.1050.10">
    <property type="match status" value="1"/>
</dbReference>
<dbReference type="Gene3D" id="3.40.50.850">
    <property type="entry name" value="Isochorismatase-like"/>
    <property type="match status" value="1"/>
</dbReference>
<dbReference type="SUPFAM" id="SSF51197">
    <property type="entry name" value="Clavaminate synthase-like"/>
    <property type="match status" value="1"/>
</dbReference>
<reference evidence="5 6" key="1">
    <citation type="submission" date="2016-03" db="EMBL/GenBank/DDBJ databases">
        <title>Comparative genomics of Pseudogymnoascus destructans, the fungus causing white-nose syndrome of bats.</title>
        <authorList>
            <person name="Palmer J.M."/>
            <person name="Drees K.P."/>
            <person name="Foster J.T."/>
            <person name="Lindner D.L."/>
        </authorList>
    </citation>
    <scope>NUCLEOTIDE SEQUENCE [LARGE SCALE GENOMIC DNA]</scope>
    <source>
        <strain evidence="5 6">UAMH 10579</strain>
    </source>
</reference>
<evidence type="ECO:0000256" key="1">
    <source>
        <dbReference type="ARBA" id="ARBA00006336"/>
    </source>
</evidence>
<dbReference type="Proteomes" id="UP000091956">
    <property type="component" value="Unassembled WGS sequence"/>
</dbReference>
<dbReference type="PANTHER" id="PTHR31212">
    <property type="entry name" value="ALPHA-KETOGLUTARATE-DEPENDENT DIOXYGENASE ALKB HOMOLOG 3"/>
    <property type="match status" value="1"/>
</dbReference>
<dbReference type="SUPFAM" id="SSF52499">
    <property type="entry name" value="Isochorismatase-like hydrolases"/>
    <property type="match status" value="1"/>
</dbReference>
<dbReference type="InterPro" id="IPR036380">
    <property type="entry name" value="Isochorismatase-like_sf"/>
</dbReference>
<feature type="domain" description="GST C-terminal" evidence="3">
    <location>
        <begin position="844"/>
        <end position="981"/>
    </location>
</feature>
<dbReference type="InterPro" id="IPR037151">
    <property type="entry name" value="AlkB-like_sf"/>
</dbReference>
<feature type="compositionally biased region" description="Polar residues" evidence="2">
    <location>
        <begin position="413"/>
        <end position="423"/>
    </location>
</feature>
<keyword evidence="6" id="KW-1185">Reference proteome</keyword>
<dbReference type="OrthoDB" id="445341at2759"/>
<dbReference type="InterPro" id="IPR027450">
    <property type="entry name" value="AlkB-like"/>
</dbReference>
<dbReference type="STRING" id="342668.A0A1B8GVD0"/>
<dbReference type="Pfam" id="PF24470">
    <property type="entry name" value="Thiored_Isochorism"/>
    <property type="match status" value="1"/>
</dbReference>
<reference evidence="6" key="2">
    <citation type="journal article" date="2018" name="Nat. Commun.">
        <title>Extreme sensitivity to ultraviolet light in the fungal pathogen causing white-nose syndrome of bats.</title>
        <authorList>
            <person name="Palmer J.M."/>
            <person name="Drees K.P."/>
            <person name="Foster J.T."/>
            <person name="Lindner D.L."/>
        </authorList>
    </citation>
    <scope>NUCLEOTIDE SEQUENCE [LARGE SCALE GENOMIC DNA]</scope>
    <source>
        <strain evidence="6">UAMH 10579</strain>
    </source>
</reference>
<feature type="compositionally biased region" description="Basic residues" evidence="2">
    <location>
        <begin position="383"/>
        <end position="394"/>
    </location>
</feature>
<accession>A0A1B8GVD0</accession>
<sequence>MFKINEGDVPFVRTRRALLVLDLQKNLVAPGGITPVELPPNLADHVAKLIPVFRQSGTVIWVKSEFEQARRINDGTSRCENVITDDEVVMRPPKPSPSRHSLRGSKKLQAMMEKLATEASAESSGSADLEGAGPIEVDDKTTPDEPEEPVEESEAFLSLEPGKEHMSLKGRASDSGLVPALEAVVDQSKDMFFTKSYYSAFKSSPLLQTLRSQFVTEIFICGALTNMSVFATAMDAARYGYAITLVDDCLGYRSKARHDQALRSLDEATGCDMSTSSYVIEEIQKKPKQSSKVEKTASKRPVRQNPDSENINQMLEKLKLKSDPKAASIAEPVPGKAVQKDVNTQTSAVRDGSAPNEATTSDAPVPEASQPRPTAEATIKSRVPNKIKIRRRTSNRVAPESGESKSRVDPKQSKGTASPSPSATMAPVESSVKGKEKAKDESNGVTPVPEKPTPTPRTQENEPSKKESIVSPPAPTGKAAVVAPIPAKENGLKADEQPSSSDSDESSLTSTEGEPICEGDTVIITDLLPSKDEAGIFERVKTEVQWQRMSHQGGEVPRLVAVQGEIGKDGSIPIYRHPADESPPLLEFSPVVNVIRREVEKKLGHPVNHCLIQLYRSGTDYISEHSDKTLDIVPDTYIANVSLGAQRTMTFRTKRILKDGKQLQTDEENPRSTCKAALPHNSLCRMGLMTNMRWLHSIRQDKRLERDKSPEELEYSGVRISLTFRLIGTFLDKDQAKVWGQGAVAKHKRHARPVVNGPTPVAQKMIEAFGTENRSSDFDWPEVYGQGFDALHISNTRKLLLSGNPTVDIGIVAYLAQLGLDWTSSSIAAPVDPSLGTADAPVMKLVDTDLSRSTIESPSAIFLYLYMVYAAPSPAPTPLQYSRLFTRLHHALDLGARRKSDPRALDAWETYAAEDAFIAGSAPSIADFAFWPVLRAIVAARGGGDEFPRLKAYFRRMGELEAVKEAVVAVEEGKEEVGKKE</sequence>
<dbReference type="Pfam" id="PF13532">
    <property type="entry name" value="2OG-FeII_Oxy_2"/>
    <property type="match status" value="1"/>
</dbReference>
<feature type="compositionally biased region" description="Low complexity" evidence="2">
    <location>
        <begin position="118"/>
        <end position="133"/>
    </location>
</feature>
<dbReference type="GO" id="GO:0006307">
    <property type="term" value="P:DNA alkylation repair"/>
    <property type="evidence" value="ECO:0007669"/>
    <property type="project" value="InterPro"/>
</dbReference>
<gene>
    <name evidence="5" type="ORF">VE01_02230</name>
</gene>
<feature type="compositionally biased region" description="Basic and acidic residues" evidence="2">
    <location>
        <begin position="402"/>
        <end position="412"/>
    </location>
</feature>
<evidence type="ECO:0000313" key="6">
    <source>
        <dbReference type="Proteomes" id="UP000091956"/>
    </source>
</evidence>
<evidence type="ECO:0000259" key="4">
    <source>
        <dbReference type="PROSITE" id="PS51471"/>
    </source>
</evidence>
<dbReference type="InterPro" id="IPR057088">
    <property type="entry name" value="GLRG_09195_Thiored"/>
</dbReference>
<dbReference type="AlphaFoldDB" id="A0A1B8GVD0"/>
<dbReference type="Pfam" id="PF00857">
    <property type="entry name" value="Isochorismatase"/>
    <property type="match status" value="1"/>
</dbReference>
<name>A0A1B8GVD0_9PEZI</name>
<proteinExistence type="inferred from homology"/>
<dbReference type="EMBL" id="KV460211">
    <property type="protein sequence ID" value="OBT99750.1"/>
    <property type="molecule type" value="Genomic_DNA"/>
</dbReference>
<dbReference type="InterPro" id="IPR005123">
    <property type="entry name" value="Oxoglu/Fe-dep_dioxygenase_dom"/>
</dbReference>
<feature type="compositionally biased region" description="Basic and acidic residues" evidence="2">
    <location>
        <begin position="432"/>
        <end position="442"/>
    </location>
</feature>
<protein>
    <recommendedName>
        <fullName evidence="7">Fe2OG dioxygenase domain-containing protein</fullName>
    </recommendedName>
</protein>
<evidence type="ECO:0008006" key="7">
    <source>
        <dbReference type="Google" id="ProtNLM"/>
    </source>
</evidence>
<evidence type="ECO:0000259" key="3">
    <source>
        <dbReference type="PROSITE" id="PS50405"/>
    </source>
</evidence>
<dbReference type="PROSITE" id="PS51471">
    <property type="entry name" value="FE2OG_OXY"/>
    <property type="match status" value="1"/>
</dbReference>
<dbReference type="InterPro" id="IPR000868">
    <property type="entry name" value="Isochorismatase-like_dom"/>
</dbReference>
<dbReference type="SUPFAM" id="SSF47616">
    <property type="entry name" value="GST C-terminal domain-like"/>
    <property type="match status" value="1"/>
</dbReference>
<evidence type="ECO:0000256" key="2">
    <source>
        <dbReference type="SAM" id="MobiDB-lite"/>
    </source>
</evidence>
<dbReference type="RefSeq" id="XP_018133483.1">
    <property type="nucleotide sequence ID" value="XM_018271741.2"/>
</dbReference>
<feature type="compositionally biased region" description="Acidic residues" evidence="2">
    <location>
        <begin position="144"/>
        <end position="154"/>
    </location>
</feature>
<dbReference type="Gene3D" id="2.60.120.590">
    <property type="entry name" value="Alpha-ketoglutarate-dependent dioxygenase AlkB-like"/>
    <property type="match status" value="1"/>
</dbReference>
<dbReference type="InterPro" id="IPR036282">
    <property type="entry name" value="Glutathione-S-Trfase_C_sf"/>
</dbReference>
<dbReference type="PANTHER" id="PTHR31212:SF5">
    <property type="entry name" value="ISOCHORISMATASE FAMILY PROTEIN FAMILY (AFU_ORTHOLOGUE AFUA_3G14500)"/>
    <property type="match status" value="1"/>
</dbReference>
<dbReference type="CDD" id="cd00431">
    <property type="entry name" value="cysteine_hydrolases"/>
    <property type="match status" value="1"/>
</dbReference>